<dbReference type="InterPro" id="IPR056884">
    <property type="entry name" value="NPHP3-like_N"/>
</dbReference>
<dbReference type="Pfam" id="PF00400">
    <property type="entry name" value="WD40"/>
    <property type="match status" value="1"/>
</dbReference>
<sequence>MEHFRRRSSTEESTSRLERALTGLTAVRKSSPVRGAESETDEHTDSNEDIKGSLGLNLLHAVTEPLIDFIFVHGLGGGSRKSWSKSPDPYHYWPKEWLSRDIEFSCVRIHSFGYKADWDERKESVLDIHDFARSLLNEIECNPDIRRSKTKIVLIAHSMGGLIIKKAYILVREDPALKELASRIHTLYFLATPHRGSDLAKTLTNILRVSYGQKPFVTELDRNSKSITSINDSFRHFAEEIQLWSFYEAVPTNLGIKHAIIVDKASAILGYAKERTSLLNADHRGVCKFDQPTDPNYKTLRNAFITTVDSILSNVSQTMSETSKLQHHRLSQLTGVTEPPVDDLSALEDIRVAGSCEWLTSKHVYLSWRTPWSGTRPIFWLAGNVACGKSALCSYVINDLQDRNLRCSYFFFKHGNSTKSTIAGCLRALAYQMARSDEAVLQRLLEVEQDTPSWEHWDERTLWRKLFLGCIFQESNPLPQFWVIDGLDECQKFTAFLNLFTKIPSYLRIFVTSRITQEVEPGLAILGPLVEHYQILTEDTTGDLNIFVNSRMDRLPAGDLEGQTKLKERILLKASGSFLWVSLIVLELEQAYSEEGAEEILNEVPTDMNKLYIKMLQSVPNNGRPTRLARSVLMWALLSLRALTLDEMQCAIKLDINETVHNLSKSISAICGQLICVDQNNRVQSIHQTAKIFLLHQNDQPNLAINKQQGHARIAEICLKFLAGNSFRGQRLRKMKTASSASAPGTELADYASVFFSDHLQKCSSEDSTIWDLLCGFLSSSVLSWIEYLARTGKLYHITRTAKNLRVYLMRRIKYLTPLSTQKTILETWINDLIRLSAKFRTALTISPSSIHTLVLAMCPSDSIISKTYASRQRGLLVKGLIDKTWDDCLARIDYPTHQTSAVAHGDRYLAVAVSNGAIFLYYRDSIQATFTLSHGQRAKALAFSSEDLYLASGGLQGVKVWDLESRTELWAFDTTYQALTLLFINENTALAAATQANSTIIWDLQEGAEEKRWQWTDGNYGDTGQQIPHQPPGKALFSPDYTTLAVTYRGLPIYLFDIEAELYIGCCSRETSTLSGGAENHYVIDSLAFNPSPEINVLIASYGDGELAVYDLWSSELRYRIQDVYAHSLACSPDGRMLVTGSSRGTIQIFEFAGAEGESLSLIYRINAYEDGIRGITFSSDSLRFADIRGSQCRIWEPAVLVYNDMDEGSQSELSQAISLGPNSVGMLEGPPEAEVTTMCCHSSRDLVFCGKQDGSVAYFETNNATQCGVLYRHAANIRITCIAYSEQRCLLITADESGRVMLNKVMVSQGRCGAVKSVAEIRSAESLTALLLDTSGTRLLTQGKRSAEVWTMEGKKVGLSIRFNDDDDRTIISHPLHPENFISISRKDIHVYSWADALETQHLLDEEMKALSLTVTPPSPDHRRDLQLGNRSDVSPHQLSSRFIVNFYKSSPSSNPSSASALLEVWPASSISTSSPCLPPISLSGFDSLASKIRQIIAVRGSLLLFLDMDLWICSLDMTTFALSKQGAKRHFFMLSEWQSSDKGFIIEYSPARREFLIARKHKILVVRKGMDFAEPWLAS</sequence>
<evidence type="ECO:0008006" key="9">
    <source>
        <dbReference type="Google" id="ProtNLM"/>
    </source>
</evidence>
<dbReference type="SUPFAM" id="SSF50998">
    <property type="entry name" value="Quinoprotein alcohol dehydrogenase-like"/>
    <property type="match status" value="1"/>
</dbReference>
<evidence type="ECO:0000256" key="1">
    <source>
        <dbReference type="ARBA" id="ARBA00007920"/>
    </source>
</evidence>
<dbReference type="InterPro" id="IPR027417">
    <property type="entry name" value="P-loop_NTPase"/>
</dbReference>
<evidence type="ECO:0000256" key="2">
    <source>
        <dbReference type="ARBA" id="ARBA00022737"/>
    </source>
</evidence>
<dbReference type="InterPro" id="IPR029058">
    <property type="entry name" value="AB_hydrolase_fold"/>
</dbReference>
<dbReference type="PANTHER" id="PTHR10039">
    <property type="entry name" value="AMELOGENIN"/>
    <property type="match status" value="1"/>
</dbReference>
<protein>
    <recommendedName>
        <fullName evidence="9">GPI inositol-deacylase</fullName>
    </recommendedName>
</protein>
<name>A0A8E2EQ18_9PEZI</name>
<evidence type="ECO:0000259" key="5">
    <source>
        <dbReference type="Pfam" id="PF22939"/>
    </source>
</evidence>
<comment type="similarity">
    <text evidence="1">Belongs to the putative lipase ROG1 family.</text>
</comment>
<organism evidence="7 8">
    <name type="scientific">Glonium stellatum</name>
    <dbReference type="NCBI Taxonomy" id="574774"/>
    <lineage>
        <taxon>Eukaryota</taxon>
        <taxon>Fungi</taxon>
        <taxon>Dikarya</taxon>
        <taxon>Ascomycota</taxon>
        <taxon>Pezizomycotina</taxon>
        <taxon>Dothideomycetes</taxon>
        <taxon>Pleosporomycetidae</taxon>
        <taxon>Gloniales</taxon>
        <taxon>Gloniaceae</taxon>
        <taxon>Glonium</taxon>
    </lineage>
</organism>
<dbReference type="InterPro" id="IPR007751">
    <property type="entry name" value="DUF676_lipase-like"/>
</dbReference>
<keyword evidence="8" id="KW-1185">Reference proteome</keyword>
<evidence type="ECO:0000313" key="7">
    <source>
        <dbReference type="EMBL" id="OCL02754.1"/>
    </source>
</evidence>
<dbReference type="PANTHER" id="PTHR10039:SF16">
    <property type="entry name" value="GPI INOSITOL-DEACYLASE"/>
    <property type="match status" value="1"/>
</dbReference>
<dbReference type="EMBL" id="KV750884">
    <property type="protein sequence ID" value="OCL02754.1"/>
    <property type="molecule type" value="Genomic_DNA"/>
</dbReference>
<feature type="compositionally biased region" description="Basic and acidic residues" evidence="3">
    <location>
        <begin position="1"/>
        <end position="19"/>
    </location>
</feature>
<dbReference type="Pfam" id="PF24883">
    <property type="entry name" value="NPHP3_N"/>
    <property type="match status" value="1"/>
</dbReference>
<keyword evidence="2" id="KW-0677">Repeat</keyword>
<dbReference type="SMART" id="SM00320">
    <property type="entry name" value="WD40"/>
    <property type="match status" value="7"/>
</dbReference>
<dbReference type="InterPro" id="IPR011047">
    <property type="entry name" value="Quinoprotein_ADH-like_sf"/>
</dbReference>
<dbReference type="Pfam" id="PF05057">
    <property type="entry name" value="DUF676"/>
    <property type="match status" value="1"/>
</dbReference>
<accession>A0A8E2EQ18</accession>
<evidence type="ECO:0000313" key="8">
    <source>
        <dbReference type="Proteomes" id="UP000250140"/>
    </source>
</evidence>
<feature type="domain" description="DUF676" evidence="4">
    <location>
        <begin position="70"/>
        <end position="202"/>
    </location>
</feature>
<dbReference type="SUPFAM" id="SSF53474">
    <property type="entry name" value="alpha/beta-Hydrolases"/>
    <property type="match status" value="1"/>
</dbReference>
<dbReference type="OrthoDB" id="194358at2759"/>
<evidence type="ECO:0000259" key="4">
    <source>
        <dbReference type="Pfam" id="PF05057"/>
    </source>
</evidence>
<reference evidence="7 8" key="1">
    <citation type="journal article" date="2016" name="Nat. Commun.">
        <title>Ectomycorrhizal ecology is imprinted in the genome of the dominant symbiotic fungus Cenococcum geophilum.</title>
        <authorList>
            <consortium name="DOE Joint Genome Institute"/>
            <person name="Peter M."/>
            <person name="Kohler A."/>
            <person name="Ohm R.A."/>
            <person name="Kuo A."/>
            <person name="Krutzmann J."/>
            <person name="Morin E."/>
            <person name="Arend M."/>
            <person name="Barry K.W."/>
            <person name="Binder M."/>
            <person name="Choi C."/>
            <person name="Clum A."/>
            <person name="Copeland A."/>
            <person name="Grisel N."/>
            <person name="Haridas S."/>
            <person name="Kipfer T."/>
            <person name="LaButti K."/>
            <person name="Lindquist E."/>
            <person name="Lipzen A."/>
            <person name="Maire R."/>
            <person name="Meier B."/>
            <person name="Mihaltcheva S."/>
            <person name="Molinier V."/>
            <person name="Murat C."/>
            <person name="Poggeler S."/>
            <person name="Quandt C.A."/>
            <person name="Sperisen C."/>
            <person name="Tritt A."/>
            <person name="Tisserant E."/>
            <person name="Crous P.W."/>
            <person name="Henrissat B."/>
            <person name="Nehls U."/>
            <person name="Egli S."/>
            <person name="Spatafora J.W."/>
            <person name="Grigoriev I.V."/>
            <person name="Martin F.M."/>
        </authorList>
    </citation>
    <scope>NUCLEOTIDE SEQUENCE [LARGE SCALE GENOMIC DNA]</scope>
    <source>
        <strain evidence="7 8">CBS 207.34</strain>
    </source>
</reference>
<gene>
    <name evidence="7" type="ORF">AOQ84DRAFT_382330</name>
</gene>
<feature type="domain" description="Nephrocystin 3-like N-terminal" evidence="6">
    <location>
        <begin position="354"/>
        <end position="514"/>
    </location>
</feature>
<dbReference type="Pfam" id="PF22939">
    <property type="entry name" value="WHD_GPIID"/>
    <property type="match status" value="1"/>
</dbReference>
<dbReference type="Gene3D" id="3.40.50.300">
    <property type="entry name" value="P-loop containing nucleotide triphosphate hydrolases"/>
    <property type="match status" value="1"/>
</dbReference>
<evidence type="ECO:0000256" key="3">
    <source>
        <dbReference type="SAM" id="MobiDB-lite"/>
    </source>
</evidence>
<dbReference type="InterPro" id="IPR054471">
    <property type="entry name" value="GPIID_WHD"/>
</dbReference>
<dbReference type="Proteomes" id="UP000250140">
    <property type="component" value="Unassembled WGS sequence"/>
</dbReference>
<proteinExistence type="inferred from homology"/>
<feature type="domain" description="GPI inositol-deacylase winged helix" evidence="5">
    <location>
        <begin position="625"/>
        <end position="706"/>
    </location>
</feature>
<evidence type="ECO:0000259" key="6">
    <source>
        <dbReference type="Pfam" id="PF24883"/>
    </source>
</evidence>
<dbReference type="InterPro" id="IPR015943">
    <property type="entry name" value="WD40/YVTN_repeat-like_dom_sf"/>
</dbReference>
<dbReference type="InterPro" id="IPR001680">
    <property type="entry name" value="WD40_rpt"/>
</dbReference>
<feature type="region of interest" description="Disordered" evidence="3">
    <location>
        <begin position="1"/>
        <end position="48"/>
    </location>
</feature>
<dbReference type="Gene3D" id="2.130.10.10">
    <property type="entry name" value="YVTN repeat-like/Quinoprotein amine dehydrogenase"/>
    <property type="match status" value="2"/>
</dbReference>
<dbReference type="Gene3D" id="3.40.50.1820">
    <property type="entry name" value="alpha/beta hydrolase"/>
    <property type="match status" value="1"/>
</dbReference>